<name>A0AAV5C0Q2_ELECO</name>
<accession>A0AAV5C0Q2</accession>
<proteinExistence type="predicted"/>
<evidence type="ECO:0000256" key="1">
    <source>
        <dbReference type="SAM" id="MobiDB-lite"/>
    </source>
</evidence>
<dbReference type="EMBL" id="BQKI01000004">
    <property type="protein sequence ID" value="GJM92264.1"/>
    <property type="molecule type" value="Genomic_DNA"/>
</dbReference>
<sequence>MGAAVGKSTVDLSGAADTRAAARLAFAKHTIMTMAQRNRSPAIWDADGNYTNRGFLSAVDKVLLMAEEDPSAGASLDSVVALAMSRMVEEFLRVKVWNASHLRFAVDKLSLAAKSESAMSCFASAGNRTSTASTSDRTSTTSAGDRVSTASTGGELTHPMEAYLG</sequence>
<feature type="compositionally biased region" description="Low complexity" evidence="1">
    <location>
        <begin position="128"/>
        <end position="143"/>
    </location>
</feature>
<dbReference type="AlphaFoldDB" id="A0AAV5C0Q2"/>
<reference evidence="2" key="2">
    <citation type="submission" date="2021-12" db="EMBL/GenBank/DDBJ databases">
        <title>Resequencing data analysis of finger millet.</title>
        <authorList>
            <person name="Hatakeyama M."/>
            <person name="Aluri S."/>
            <person name="Balachadran M.T."/>
            <person name="Sivarajan S.R."/>
            <person name="Poveda L."/>
            <person name="Shimizu-Inatsugi R."/>
            <person name="Schlapbach R."/>
            <person name="Sreeman S.M."/>
            <person name="Shimizu K.K."/>
        </authorList>
    </citation>
    <scope>NUCLEOTIDE SEQUENCE</scope>
</reference>
<protein>
    <submittedName>
        <fullName evidence="2">Uncharacterized protein</fullName>
    </submittedName>
</protein>
<evidence type="ECO:0000313" key="2">
    <source>
        <dbReference type="EMBL" id="GJM92264.1"/>
    </source>
</evidence>
<organism evidence="2 3">
    <name type="scientific">Eleusine coracana subsp. coracana</name>
    <dbReference type="NCBI Taxonomy" id="191504"/>
    <lineage>
        <taxon>Eukaryota</taxon>
        <taxon>Viridiplantae</taxon>
        <taxon>Streptophyta</taxon>
        <taxon>Embryophyta</taxon>
        <taxon>Tracheophyta</taxon>
        <taxon>Spermatophyta</taxon>
        <taxon>Magnoliopsida</taxon>
        <taxon>Liliopsida</taxon>
        <taxon>Poales</taxon>
        <taxon>Poaceae</taxon>
        <taxon>PACMAD clade</taxon>
        <taxon>Chloridoideae</taxon>
        <taxon>Cynodonteae</taxon>
        <taxon>Eleusininae</taxon>
        <taxon>Eleusine</taxon>
    </lineage>
</organism>
<dbReference type="Proteomes" id="UP001054889">
    <property type="component" value="Unassembled WGS sequence"/>
</dbReference>
<comment type="caution">
    <text evidence="2">The sequence shown here is derived from an EMBL/GenBank/DDBJ whole genome shotgun (WGS) entry which is preliminary data.</text>
</comment>
<evidence type="ECO:0000313" key="3">
    <source>
        <dbReference type="Proteomes" id="UP001054889"/>
    </source>
</evidence>
<keyword evidence="3" id="KW-1185">Reference proteome</keyword>
<gene>
    <name evidence="2" type="primary">ga08715</name>
    <name evidence="2" type="ORF">PR202_ga08715</name>
</gene>
<reference evidence="2" key="1">
    <citation type="journal article" date="2018" name="DNA Res.">
        <title>Multiple hybrid de novo genome assembly of finger millet, an orphan allotetraploid crop.</title>
        <authorList>
            <person name="Hatakeyama M."/>
            <person name="Aluri S."/>
            <person name="Balachadran M.T."/>
            <person name="Sivarajan S.R."/>
            <person name="Patrignani A."/>
            <person name="Gruter S."/>
            <person name="Poveda L."/>
            <person name="Shimizu-Inatsugi R."/>
            <person name="Baeten J."/>
            <person name="Francoijs K.J."/>
            <person name="Nataraja K.N."/>
            <person name="Reddy Y.A.N."/>
            <person name="Phadnis S."/>
            <person name="Ravikumar R.L."/>
            <person name="Schlapbach R."/>
            <person name="Sreeman S.M."/>
            <person name="Shimizu K.K."/>
        </authorList>
    </citation>
    <scope>NUCLEOTIDE SEQUENCE</scope>
</reference>
<feature type="region of interest" description="Disordered" evidence="1">
    <location>
        <begin position="126"/>
        <end position="165"/>
    </location>
</feature>